<feature type="region of interest" description="Disordered" evidence="2">
    <location>
        <begin position="181"/>
        <end position="226"/>
    </location>
</feature>
<evidence type="ECO:0000256" key="2">
    <source>
        <dbReference type="SAM" id="MobiDB-lite"/>
    </source>
</evidence>
<sequence length="226" mass="23995">MPGRCEYIMNSCRPAPYREPRNPPSTIHPAWRFTTMHLKTYPKFQKKELQLESSQDHARGLHAGQQGALRAERSARRPCSPGAVPGNGTASRQPLSVISTNTLCKSSTPTPKAGGESPSSPWGRKGTSLPVSLLLLSSGPEQEDSLTLYQGDSGDGQLDIWAVIKPGNTKEKIAIFAAQQCRQPGSPATGGGGGGRGSRHPADRLHEGQRVLGGGGVPGQAQEMLL</sequence>
<name>A0A9Q1IV24_SYNKA</name>
<protein>
    <submittedName>
        <fullName evidence="3">Uncharacterized protein</fullName>
    </submittedName>
</protein>
<dbReference type="OrthoDB" id="10052741at2759"/>
<keyword evidence="4" id="KW-1185">Reference proteome</keyword>
<dbReference type="PANTHER" id="PTHR16271:SF11">
    <property type="entry name" value="F-BOX ONLY PROTEIN 34"/>
    <property type="match status" value="1"/>
</dbReference>
<dbReference type="PANTHER" id="PTHR16271">
    <property type="entry name" value="F-BOX ONLY PROTEIN 34/46 FAMILY MEMBER"/>
    <property type="match status" value="1"/>
</dbReference>
<accession>A0A9Q1IV24</accession>
<evidence type="ECO:0000313" key="4">
    <source>
        <dbReference type="Proteomes" id="UP001152622"/>
    </source>
</evidence>
<evidence type="ECO:0000313" key="3">
    <source>
        <dbReference type="EMBL" id="KAJ8353568.1"/>
    </source>
</evidence>
<reference evidence="3" key="1">
    <citation type="journal article" date="2023" name="Science">
        <title>Genome structures resolve the early diversification of teleost fishes.</title>
        <authorList>
            <person name="Parey E."/>
            <person name="Louis A."/>
            <person name="Montfort J."/>
            <person name="Bouchez O."/>
            <person name="Roques C."/>
            <person name="Iampietro C."/>
            <person name="Lluch J."/>
            <person name="Castinel A."/>
            <person name="Donnadieu C."/>
            <person name="Desvignes T."/>
            <person name="Floi Bucao C."/>
            <person name="Jouanno E."/>
            <person name="Wen M."/>
            <person name="Mejri S."/>
            <person name="Dirks R."/>
            <person name="Jansen H."/>
            <person name="Henkel C."/>
            <person name="Chen W.J."/>
            <person name="Zahm M."/>
            <person name="Cabau C."/>
            <person name="Klopp C."/>
            <person name="Thompson A.W."/>
            <person name="Robinson-Rechavi M."/>
            <person name="Braasch I."/>
            <person name="Lecointre G."/>
            <person name="Bobe J."/>
            <person name="Postlethwait J.H."/>
            <person name="Berthelot C."/>
            <person name="Roest Crollius H."/>
            <person name="Guiguen Y."/>
        </authorList>
    </citation>
    <scope>NUCLEOTIDE SEQUENCE</scope>
    <source>
        <strain evidence="3">WJC10195</strain>
    </source>
</reference>
<dbReference type="EMBL" id="JAINUF010000007">
    <property type="protein sequence ID" value="KAJ8353568.1"/>
    <property type="molecule type" value="Genomic_DNA"/>
</dbReference>
<feature type="compositionally biased region" description="Basic and acidic residues" evidence="2">
    <location>
        <begin position="200"/>
        <end position="209"/>
    </location>
</feature>
<organism evidence="3 4">
    <name type="scientific">Synaphobranchus kaupii</name>
    <name type="common">Kaup's arrowtooth eel</name>
    <dbReference type="NCBI Taxonomy" id="118154"/>
    <lineage>
        <taxon>Eukaryota</taxon>
        <taxon>Metazoa</taxon>
        <taxon>Chordata</taxon>
        <taxon>Craniata</taxon>
        <taxon>Vertebrata</taxon>
        <taxon>Euteleostomi</taxon>
        <taxon>Actinopterygii</taxon>
        <taxon>Neopterygii</taxon>
        <taxon>Teleostei</taxon>
        <taxon>Anguilliformes</taxon>
        <taxon>Synaphobranchidae</taxon>
        <taxon>Synaphobranchus</taxon>
    </lineage>
</organism>
<evidence type="ECO:0000256" key="1">
    <source>
        <dbReference type="ARBA" id="ARBA00022786"/>
    </source>
</evidence>
<gene>
    <name evidence="3" type="ORF">SKAU_G00211350</name>
</gene>
<feature type="region of interest" description="Disordered" evidence="2">
    <location>
        <begin position="51"/>
        <end position="126"/>
    </location>
</feature>
<dbReference type="InterPro" id="IPR039594">
    <property type="entry name" value="FBXO34/46"/>
</dbReference>
<keyword evidence="1" id="KW-0833">Ubl conjugation pathway</keyword>
<comment type="caution">
    <text evidence="3">The sequence shown here is derived from an EMBL/GenBank/DDBJ whole genome shotgun (WGS) entry which is preliminary data.</text>
</comment>
<feature type="compositionally biased region" description="Polar residues" evidence="2">
    <location>
        <begin position="88"/>
        <end position="110"/>
    </location>
</feature>
<dbReference type="Proteomes" id="UP001152622">
    <property type="component" value="Chromosome 7"/>
</dbReference>
<dbReference type="AlphaFoldDB" id="A0A9Q1IV24"/>
<proteinExistence type="predicted"/>